<accession>A0AAE1UH26</accession>
<dbReference type="InterPro" id="IPR010850">
    <property type="entry name" value="Neuroparsin"/>
</dbReference>
<name>A0AAE1UH26_9EUCA</name>
<evidence type="ECO:0000313" key="3">
    <source>
        <dbReference type="Proteomes" id="UP001292094"/>
    </source>
</evidence>
<keyword evidence="1" id="KW-0732">Signal</keyword>
<evidence type="ECO:0000313" key="2">
    <source>
        <dbReference type="EMBL" id="KAK4318319.1"/>
    </source>
</evidence>
<organism evidence="2 3">
    <name type="scientific">Petrolisthes manimaculis</name>
    <dbReference type="NCBI Taxonomy" id="1843537"/>
    <lineage>
        <taxon>Eukaryota</taxon>
        <taxon>Metazoa</taxon>
        <taxon>Ecdysozoa</taxon>
        <taxon>Arthropoda</taxon>
        <taxon>Crustacea</taxon>
        <taxon>Multicrustacea</taxon>
        <taxon>Malacostraca</taxon>
        <taxon>Eumalacostraca</taxon>
        <taxon>Eucarida</taxon>
        <taxon>Decapoda</taxon>
        <taxon>Pleocyemata</taxon>
        <taxon>Anomura</taxon>
        <taxon>Galatheoidea</taxon>
        <taxon>Porcellanidae</taxon>
        <taxon>Petrolisthes</taxon>
    </lineage>
</organism>
<dbReference type="PROSITE" id="PS51257">
    <property type="entry name" value="PROKAR_LIPOPROTEIN"/>
    <property type="match status" value="1"/>
</dbReference>
<keyword evidence="3" id="KW-1185">Reference proteome</keyword>
<evidence type="ECO:0008006" key="4">
    <source>
        <dbReference type="Google" id="ProtNLM"/>
    </source>
</evidence>
<protein>
    <recommendedName>
        <fullName evidence="4">Neuroparsin</fullName>
    </recommendedName>
</protein>
<reference evidence="2" key="1">
    <citation type="submission" date="2023-11" db="EMBL/GenBank/DDBJ databases">
        <title>Genome assemblies of two species of porcelain crab, Petrolisthes cinctipes and Petrolisthes manimaculis (Anomura: Porcellanidae).</title>
        <authorList>
            <person name="Angst P."/>
        </authorList>
    </citation>
    <scope>NUCLEOTIDE SEQUENCE</scope>
    <source>
        <strain evidence="2">PB745_02</strain>
        <tissue evidence="2">Gill</tissue>
    </source>
</reference>
<feature type="chain" id="PRO_5042265067" description="Neuroparsin" evidence="1">
    <location>
        <begin position="28"/>
        <end position="104"/>
    </location>
</feature>
<dbReference type="Pfam" id="PF07327">
    <property type="entry name" value="Neuroparsin"/>
    <property type="match status" value="1"/>
</dbReference>
<dbReference type="Proteomes" id="UP001292094">
    <property type="component" value="Unassembled WGS sequence"/>
</dbReference>
<proteinExistence type="predicted"/>
<sequence length="104" mass="11073">MKSYTSAVTILLVASCCLLLLLQEGSAAPRCPMEPRTNPEGCKYGVTVDWCHNEVCAKGPGESCGGYRNANGECGEGTFCQCNICYGCSPFDNTCETPPIMNSC</sequence>
<feature type="signal peptide" evidence="1">
    <location>
        <begin position="1"/>
        <end position="27"/>
    </location>
</feature>
<gene>
    <name evidence="2" type="ORF">Pmani_010668</name>
</gene>
<dbReference type="EMBL" id="JAWZYT010000846">
    <property type="protein sequence ID" value="KAK4318319.1"/>
    <property type="molecule type" value="Genomic_DNA"/>
</dbReference>
<comment type="caution">
    <text evidence="2">The sequence shown here is derived from an EMBL/GenBank/DDBJ whole genome shotgun (WGS) entry which is preliminary data.</text>
</comment>
<dbReference type="Gene3D" id="4.10.40.20">
    <property type="match status" value="1"/>
</dbReference>
<evidence type="ECO:0000256" key="1">
    <source>
        <dbReference type="SAM" id="SignalP"/>
    </source>
</evidence>
<dbReference type="AlphaFoldDB" id="A0AAE1UH26"/>